<dbReference type="AlphaFoldDB" id="A0ABD2PXG5"/>
<comment type="similarity">
    <text evidence="1">Belongs to the CWC16 family.</text>
</comment>
<organism evidence="2 3">
    <name type="scientific">Cichlidogyrus casuarinus</name>
    <dbReference type="NCBI Taxonomy" id="1844966"/>
    <lineage>
        <taxon>Eukaryota</taxon>
        <taxon>Metazoa</taxon>
        <taxon>Spiralia</taxon>
        <taxon>Lophotrochozoa</taxon>
        <taxon>Platyhelminthes</taxon>
        <taxon>Monogenea</taxon>
        <taxon>Monopisthocotylea</taxon>
        <taxon>Dactylogyridea</taxon>
        <taxon>Ancyrocephalidae</taxon>
        <taxon>Cichlidogyrus</taxon>
    </lineage>
</organism>
<dbReference type="PANTHER" id="PTHR12111">
    <property type="entry name" value="SPLICING FACTOR YJU2"/>
    <property type="match status" value="1"/>
</dbReference>
<evidence type="ECO:0000313" key="3">
    <source>
        <dbReference type="Proteomes" id="UP001626550"/>
    </source>
</evidence>
<keyword evidence="3" id="KW-1185">Reference proteome</keyword>
<sequence length="291" mass="33116">MGERKGTNKYYPPDFDPGKHKNLNKYHGVHALRERGAKASEGILKIRFEMPFNCFCLTCKQPIGMGVRYNAEKEKVGMFHSTPIYKFTFNCAMCAGTIVMQTDPENFDYIVNEGARRKIQTWDAEDNEQIAIPTNDEKRKLTLDYMFQLEHKTKDKIKGQTMGEVLEDIEVDNLRYDDDFALNQLARKQFRDAKKLSEKEAINDQNLMDKFSLTGSKIALLPDSKQDATDAKVIRAFSVTSSNSKSLKHKLLSHRKKPVKTTNQLKETLGNLVKVTKSSSALVDYGDSDSP</sequence>
<name>A0ABD2PXG5_9PLAT</name>
<proteinExistence type="inferred from homology"/>
<accession>A0ABD2PXG5</accession>
<dbReference type="Proteomes" id="UP001626550">
    <property type="component" value="Unassembled WGS sequence"/>
</dbReference>
<dbReference type="EMBL" id="JBJKFK010002192">
    <property type="protein sequence ID" value="KAL3311487.1"/>
    <property type="molecule type" value="Genomic_DNA"/>
</dbReference>
<gene>
    <name evidence="2" type="ORF">Ciccas_009931</name>
</gene>
<protein>
    <submittedName>
        <fullName evidence="2">Uncharacterized protein</fullName>
    </submittedName>
</protein>
<dbReference type="InterPro" id="IPR007590">
    <property type="entry name" value="Saf4/Yju2"/>
</dbReference>
<comment type="caution">
    <text evidence="2">The sequence shown here is derived from an EMBL/GenBank/DDBJ whole genome shotgun (WGS) entry which is preliminary data.</text>
</comment>
<dbReference type="Pfam" id="PF04502">
    <property type="entry name" value="Saf4_Yju2"/>
    <property type="match status" value="1"/>
</dbReference>
<evidence type="ECO:0000256" key="1">
    <source>
        <dbReference type="ARBA" id="ARBA00005595"/>
    </source>
</evidence>
<reference evidence="2 3" key="1">
    <citation type="submission" date="2024-11" db="EMBL/GenBank/DDBJ databases">
        <title>Adaptive evolution of stress response genes in parasites aligns with host niche diversity.</title>
        <authorList>
            <person name="Hahn C."/>
            <person name="Resl P."/>
        </authorList>
    </citation>
    <scope>NUCLEOTIDE SEQUENCE [LARGE SCALE GENOMIC DNA]</scope>
    <source>
        <strain evidence="2">EGGRZ-B1_66</strain>
        <tissue evidence="2">Body</tissue>
    </source>
</reference>
<evidence type="ECO:0000313" key="2">
    <source>
        <dbReference type="EMBL" id="KAL3311487.1"/>
    </source>
</evidence>
<dbReference type="PANTHER" id="PTHR12111:SF2">
    <property type="entry name" value="SPLICING FACTOR YJU2B-RELATED"/>
    <property type="match status" value="1"/>
</dbReference>